<evidence type="ECO:0000313" key="2">
    <source>
        <dbReference type="Proteomes" id="UP000243459"/>
    </source>
</evidence>
<dbReference type="Proteomes" id="UP000243459">
    <property type="component" value="Chromosome 6"/>
</dbReference>
<evidence type="ECO:0000313" key="1">
    <source>
        <dbReference type="EMBL" id="ONK67133.1"/>
    </source>
</evidence>
<proteinExistence type="predicted"/>
<accession>A0A5P1ENA0</accession>
<dbReference type="AlphaFoldDB" id="A0A5P1ENA0"/>
<sequence length="119" mass="13217">MELEFFGRDFGTGEGQEERAELEEEIRLVVVVVDAIGVHHRLKSETQTLALVPNFKAVEGVINNREERERIRGRGVIGLGEGGFSLGSRYLLLVTWLLVSSWLLELLQNSSGGICSSVF</sequence>
<gene>
    <name evidence="1" type="ORF">A4U43_C06F16170</name>
</gene>
<protein>
    <submittedName>
        <fullName evidence="1">Uncharacterized protein</fullName>
    </submittedName>
</protein>
<keyword evidence="2" id="KW-1185">Reference proteome</keyword>
<dbReference type="EMBL" id="CM007386">
    <property type="protein sequence ID" value="ONK67133.1"/>
    <property type="molecule type" value="Genomic_DNA"/>
</dbReference>
<reference evidence="2" key="1">
    <citation type="journal article" date="2017" name="Nat. Commun.">
        <title>The asparagus genome sheds light on the origin and evolution of a young Y chromosome.</title>
        <authorList>
            <person name="Harkess A."/>
            <person name="Zhou J."/>
            <person name="Xu C."/>
            <person name="Bowers J.E."/>
            <person name="Van der Hulst R."/>
            <person name="Ayyampalayam S."/>
            <person name="Mercati F."/>
            <person name="Riccardi P."/>
            <person name="McKain M.R."/>
            <person name="Kakrana A."/>
            <person name="Tang H."/>
            <person name="Ray J."/>
            <person name="Groenendijk J."/>
            <person name="Arikit S."/>
            <person name="Mathioni S.M."/>
            <person name="Nakano M."/>
            <person name="Shan H."/>
            <person name="Telgmann-Rauber A."/>
            <person name="Kanno A."/>
            <person name="Yue Z."/>
            <person name="Chen H."/>
            <person name="Li W."/>
            <person name="Chen Y."/>
            <person name="Xu X."/>
            <person name="Zhang Y."/>
            <person name="Luo S."/>
            <person name="Chen H."/>
            <person name="Gao J."/>
            <person name="Mao Z."/>
            <person name="Pires J.C."/>
            <person name="Luo M."/>
            <person name="Kudrna D."/>
            <person name="Wing R.A."/>
            <person name="Meyers B.C."/>
            <person name="Yi K."/>
            <person name="Kong H."/>
            <person name="Lavrijsen P."/>
            <person name="Sunseri F."/>
            <person name="Falavigna A."/>
            <person name="Ye Y."/>
            <person name="Leebens-Mack J.H."/>
            <person name="Chen G."/>
        </authorList>
    </citation>
    <scope>NUCLEOTIDE SEQUENCE [LARGE SCALE GENOMIC DNA]</scope>
    <source>
        <strain evidence="2">cv. DH0086</strain>
    </source>
</reference>
<dbReference type="Gramene" id="ONK67133">
    <property type="protein sequence ID" value="ONK67133"/>
    <property type="gene ID" value="A4U43_C06F16170"/>
</dbReference>
<name>A0A5P1ENA0_ASPOF</name>
<organism evidence="1 2">
    <name type="scientific">Asparagus officinalis</name>
    <name type="common">Garden asparagus</name>
    <dbReference type="NCBI Taxonomy" id="4686"/>
    <lineage>
        <taxon>Eukaryota</taxon>
        <taxon>Viridiplantae</taxon>
        <taxon>Streptophyta</taxon>
        <taxon>Embryophyta</taxon>
        <taxon>Tracheophyta</taxon>
        <taxon>Spermatophyta</taxon>
        <taxon>Magnoliopsida</taxon>
        <taxon>Liliopsida</taxon>
        <taxon>Asparagales</taxon>
        <taxon>Asparagaceae</taxon>
        <taxon>Asparagoideae</taxon>
        <taxon>Asparagus</taxon>
    </lineage>
</organism>